<sequence>MTPPMPSDFFARRLRTERERAEISQAELARRMAAVLGVKVDPSAVTRIEQQQRAVRLDEAVAAARALDLPLMMLLVEDPAAENQRRLHEYLTELSAAEGQWSRSRAEIDRLTVAIKALTDERIQLARAQPSTPPLDPELAEAIDARIPLDENESRGWEREEPTWGDED</sequence>
<dbReference type="Pfam" id="PF13560">
    <property type="entry name" value="HTH_31"/>
    <property type="match status" value="1"/>
</dbReference>
<accession>A0A7X6RNV1</accession>
<dbReference type="RefSeq" id="WP_061080039.1">
    <property type="nucleotide sequence ID" value="NZ_JAAXPG010000002.1"/>
</dbReference>
<evidence type="ECO:0000259" key="2">
    <source>
        <dbReference type="PROSITE" id="PS50943"/>
    </source>
</evidence>
<keyword evidence="4" id="KW-1185">Reference proteome</keyword>
<feature type="domain" description="HTH cro/C1-type" evidence="2">
    <location>
        <begin position="14"/>
        <end position="74"/>
    </location>
</feature>
<gene>
    <name evidence="3" type="ORF">HGB44_02355</name>
</gene>
<evidence type="ECO:0000256" key="1">
    <source>
        <dbReference type="SAM" id="MobiDB-lite"/>
    </source>
</evidence>
<dbReference type="PROSITE" id="PS50943">
    <property type="entry name" value="HTH_CROC1"/>
    <property type="match status" value="1"/>
</dbReference>
<proteinExistence type="predicted"/>
<dbReference type="AlphaFoldDB" id="A0A7X6RNV1"/>
<protein>
    <submittedName>
        <fullName evidence="3">Helix-turn-helix domain-containing protein</fullName>
    </submittedName>
</protein>
<name>A0A7X6RNV1_9ACTN</name>
<feature type="compositionally biased region" description="Basic and acidic residues" evidence="1">
    <location>
        <begin position="144"/>
        <end position="162"/>
    </location>
</feature>
<evidence type="ECO:0000313" key="4">
    <source>
        <dbReference type="Proteomes" id="UP000553209"/>
    </source>
</evidence>
<evidence type="ECO:0000313" key="3">
    <source>
        <dbReference type="EMBL" id="NKY96517.1"/>
    </source>
</evidence>
<dbReference type="SMART" id="SM00530">
    <property type="entry name" value="HTH_XRE"/>
    <property type="match status" value="1"/>
</dbReference>
<dbReference type="GO" id="GO:0003677">
    <property type="term" value="F:DNA binding"/>
    <property type="evidence" value="ECO:0007669"/>
    <property type="project" value="InterPro"/>
</dbReference>
<organism evidence="3 4">
    <name type="scientific">Nocardiopsis alborubida</name>
    <dbReference type="NCBI Taxonomy" id="146802"/>
    <lineage>
        <taxon>Bacteria</taxon>
        <taxon>Bacillati</taxon>
        <taxon>Actinomycetota</taxon>
        <taxon>Actinomycetes</taxon>
        <taxon>Streptosporangiales</taxon>
        <taxon>Nocardiopsidaceae</taxon>
        <taxon>Nocardiopsis</taxon>
    </lineage>
</organism>
<dbReference type="InterPro" id="IPR001387">
    <property type="entry name" value="Cro/C1-type_HTH"/>
</dbReference>
<comment type="caution">
    <text evidence="3">The sequence shown here is derived from an EMBL/GenBank/DDBJ whole genome shotgun (WGS) entry which is preliminary data.</text>
</comment>
<dbReference type="EMBL" id="JAAXPG010000002">
    <property type="protein sequence ID" value="NKY96517.1"/>
    <property type="molecule type" value="Genomic_DNA"/>
</dbReference>
<dbReference type="Proteomes" id="UP000553209">
    <property type="component" value="Unassembled WGS sequence"/>
</dbReference>
<reference evidence="3 4" key="1">
    <citation type="submission" date="2020-04" db="EMBL/GenBank/DDBJ databases">
        <title>MicrobeNet Type strains.</title>
        <authorList>
            <person name="Nicholson A.C."/>
        </authorList>
    </citation>
    <scope>NUCLEOTIDE SEQUENCE [LARGE SCALE GENOMIC DNA]</scope>
    <source>
        <strain evidence="3 4">ATCC 23612</strain>
    </source>
</reference>
<dbReference type="InterPro" id="IPR010982">
    <property type="entry name" value="Lambda_DNA-bd_dom_sf"/>
</dbReference>
<feature type="region of interest" description="Disordered" evidence="1">
    <location>
        <begin position="144"/>
        <end position="168"/>
    </location>
</feature>
<dbReference type="SUPFAM" id="SSF47413">
    <property type="entry name" value="lambda repressor-like DNA-binding domains"/>
    <property type="match status" value="1"/>
</dbReference>
<dbReference type="CDD" id="cd00093">
    <property type="entry name" value="HTH_XRE"/>
    <property type="match status" value="1"/>
</dbReference>
<dbReference type="Gene3D" id="1.10.260.40">
    <property type="entry name" value="lambda repressor-like DNA-binding domains"/>
    <property type="match status" value="1"/>
</dbReference>